<feature type="compositionally biased region" description="Polar residues" evidence="2">
    <location>
        <begin position="63"/>
        <end position="73"/>
    </location>
</feature>
<dbReference type="PANTHER" id="PTHR38120:SF1">
    <property type="entry name" value="M PROTEIN, SEROTYPE 2.1"/>
    <property type="match status" value="1"/>
</dbReference>
<dbReference type="EMBL" id="JAUEPU010000001">
    <property type="protein sequence ID" value="KAK0506064.1"/>
    <property type="molecule type" value="Genomic_DNA"/>
</dbReference>
<protein>
    <submittedName>
        <fullName evidence="3">Uncharacterized protein</fullName>
    </submittedName>
</protein>
<dbReference type="AlphaFoldDB" id="A0AA39QPF5"/>
<organism evidence="3 4">
    <name type="scientific">Armillaria luteobubalina</name>
    <dbReference type="NCBI Taxonomy" id="153913"/>
    <lineage>
        <taxon>Eukaryota</taxon>
        <taxon>Fungi</taxon>
        <taxon>Dikarya</taxon>
        <taxon>Basidiomycota</taxon>
        <taxon>Agaricomycotina</taxon>
        <taxon>Agaricomycetes</taxon>
        <taxon>Agaricomycetidae</taxon>
        <taxon>Agaricales</taxon>
        <taxon>Marasmiineae</taxon>
        <taxon>Physalacriaceae</taxon>
        <taxon>Armillaria</taxon>
    </lineage>
</organism>
<feature type="region of interest" description="Disordered" evidence="2">
    <location>
        <begin position="1"/>
        <end position="83"/>
    </location>
</feature>
<feature type="compositionally biased region" description="Polar residues" evidence="2">
    <location>
        <begin position="513"/>
        <end position="524"/>
    </location>
</feature>
<name>A0AA39QPF5_9AGAR</name>
<feature type="compositionally biased region" description="Low complexity" evidence="2">
    <location>
        <begin position="631"/>
        <end position="642"/>
    </location>
</feature>
<feature type="compositionally biased region" description="Basic and acidic residues" evidence="2">
    <location>
        <begin position="74"/>
        <end position="83"/>
    </location>
</feature>
<feature type="region of interest" description="Disordered" evidence="2">
    <location>
        <begin position="677"/>
        <end position="722"/>
    </location>
</feature>
<evidence type="ECO:0000313" key="4">
    <source>
        <dbReference type="Proteomes" id="UP001175228"/>
    </source>
</evidence>
<dbReference type="Proteomes" id="UP001175228">
    <property type="component" value="Unassembled WGS sequence"/>
</dbReference>
<accession>A0AA39QPF5</accession>
<feature type="region of interest" description="Disordered" evidence="2">
    <location>
        <begin position="184"/>
        <end position="238"/>
    </location>
</feature>
<feature type="compositionally biased region" description="Acidic residues" evidence="2">
    <location>
        <begin position="202"/>
        <end position="214"/>
    </location>
</feature>
<feature type="region of interest" description="Disordered" evidence="2">
    <location>
        <begin position="559"/>
        <end position="664"/>
    </location>
</feature>
<feature type="region of interest" description="Disordered" evidence="2">
    <location>
        <begin position="487"/>
        <end position="545"/>
    </location>
</feature>
<sequence length="722" mass="78298">MTTAASSRATHTAARRVSSTSSPSPPPPPSIARGATARSAVSPRVSSNLKPAPARRGSIKGPLTSSAGESLSDSLKHETEQKEQLLVQLQDKEQTILGLGSENHQLTSALNAAEVRLNELYAEQSRSEIELGQRIDISEKLRDQVRELEKERRDIQRRYNEQTATFDAERQAFYDNEQHLKSRIQSLSQARKQPVPAVAPDIESDVEMDYEEEPVAARRPETPKQDLNDPEQEPAEMTSLRLELSTLSTSHSSLQSTLVLLQTQLLDLKRVNHELQEENESYMILLREKTLSGQFDVMKQMASTSQDDEDDNDADSTDVGSLRSIGRSTLERVDEEEVNQVTFEQELERSLEPQDTDSVSSRNGRSTKHGRSRGASVSHSPGSGPRGESLADLPITGPGLDLAAELGRAENKDILSGNAIDDRDHSRNVSMSDDNDVSSSDLDALRTEVKVLKDANKALSLYASKIIDRIISQEGFEHVLAVDYDKEPPTPSTAVPKSNNASKPRPQSAIIGRSSSNPEASRLNSPAVPATPKLSSPPMPKAQRRSLSFDWKSFSIFNQPDKKPEANLRPLTLTPGANPSPALVQKSFSSPTPSHTPLSPPTSLTSTSTTTSKRFSWFNSRSTTADNSETSSLNSSPSLGNGDHARVGSDLTQEALEQAEAQNSIAALDAHERSLSAEIARGSGSGFTEISPRSGRRSRRSAGGSGSGSTVWSAGIGEDGDD</sequence>
<dbReference type="PANTHER" id="PTHR38120">
    <property type="entry name" value="EXPRESSED PROTEIN"/>
    <property type="match status" value="1"/>
</dbReference>
<evidence type="ECO:0000256" key="2">
    <source>
        <dbReference type="SAM" id="MobiDB-lite"/>
    </source>
</evidence>
<feature type="region of interest" description="Disordered" evidence="2">
    <location>
        <begin position="301"/>
        <end position="396"/>
    </location>
</feature>
<feature type="compositionally biased region" description="Basic and acidic residues" evidence="2">
    <location>
        <begin position="215"/>
        <end position="227"/>
    </location>
</feature>
<feature type="compositionally biased region" description="Low complexity" evidence="2">
    <location>
        <begin position="428"/>
        <end position="440"/>
    </location>
</feature>
<keyword evidence="1" id="KW-0175">Coiled coil</keyword>
<feature type="coiled-coil region" evidence="1">
    <location>
        <begin position="258"/>
        <end position="288"/>
    </location>
</feature>
<feature type="compositionally biased region" description="Acidic residues" evidence="2">
    <location>
        <begin position="306"/>
        <end position="316"/>
    </location>
</feature>
<feature type="compositionally biased region" description="Polar residues" evidence="2">
    <location>
        <begin position="613"/>
        <end position="630"/>
    </location>
</feature>
<feature type="compositionally biased region" description="Low complexity" evidence="2">
    <location>
        <begin position="589"/>
        <end position="612"/>
    </location>
</feature>
<feature type="region of interest" description="Disordered" evidence="2">
    <location>
        <begin position="417"/>
        <end position="440"/>
    </location>
</feature>
<evidence type="ECO:0000313" key="3">
    <source>
        <dbReference type="EMBL" id="KAK0506064.1"/>
    </source>
</evidence>
<evidence type="ECO:0000256" key="1">
    <source>
        <dbReference type="SAM" id="Coils"/>
    </source>
</evidence>
<reference evidence="3" key="1">
    <citation type="submission" date="2023-06" db="EMBL/GenBank/DDBJ databases">
        <authorList>
            <consortium name="Lawrence Berkeley National Laboratory"/>
            <person name="Ahrendt S."/>
            <person name="Sahu N."/>
            <person name="Indic B."/>
            <person name="Wong-Bajracharya J."/>
            <person name="Merenyi Z."/>
            <person name="Ke H.-M."/>
            <person name="Monk M."/>
            <person name="Kocsube S."/>
            <person name="Drula E."/>
            <person name="Lipzen A."/>
            <person name="Balint B."/>
            <person name="Henrissat B."/>
            <person name="Andreopoulos B."/>
            <person name="Martin F.M."/>
            <person name="Harder C.B."/>
            <person name="Rigling D."/>
            <person name="Ford K.L."/>
            <person name="Foster G.D."/>
            <person name="Pangilinan J."/>
            <person name="Papanicolaou A."/>
            <person name="Barry K."/>
            <person name="LaButti K."/>
            <person name="Viragh M."/>
            <person name="Koriabine M."/>
            <person name="Yan M."/>
            <person name="Riley R."/>
            <person name="Champramary S."/>
            <person name="Plett K.L."/>
            <person name="Tsai I.J."/>
            <person name="Slot J."/>
            <person name="Sipos G."/>
            <person name="Plett J."/>
            <person name="Nagy L.G."/>
            <person name="Grigoriev I.V."/>
        </authorList>
    </citation>
    <scope>NUCLEOTIDE SEQUENCE</scope>
    <source>
        <strain evidence="3">HWK02</strain>
    </source>
</reference>
<keyword evidence="4" id="KW-1185">Reference proteome</keyword>
<gene>
    <name evidence="3" type="ORF">EDD18DRAFT_1315602</name>
</gene>
<feature type="compositionally biased region" description="Polar residues" evidence="2">
    <location>
        <begin position="492"/>
        <end position="502"/>
    </location>
</feature>
<comment type="caution">
    <text evidence="3">The sequence shown here is derived from an EMBL/GenBank/DDBJ whole genome shotgun (WGS) entry which is preliminary data.</text>
</comment>
<feature type="compositionally biased region" description="Low complexity" evidence="2">
    <location>
        <begin position="1"/>
        <end position="22"/>
    </location>
</feature>
<proteinExistence type="predicted"/>